<accession>A0A6D2HPB6</accession>
<sequence>MEDDDNNYTPSQPKPPVDSNARQEEQPFQIGNTPRSPDFFALPQHHAPSPFGSFPPPPTQDNRASSSYSYGPTRLFGHDRQ</sequence>
<dbReference type="EMBL" id="CACVBM020000333">
    <property type="protein sequence ID" value="CAA7017915.1"/>
    <property type="molecule type" value="Genomic_DNA"/>
</dbReference>
<organism evidence="2 3">
    <name type="scientific">Microthlaspi erraticum</name>
    <dbReference type="NCBI Taxonomy" id="1685480"/>
    <lineage>
        <taxon>Eukaryota</taxon>
        <taxon>Viridiplantae</taxon>
        <taxon>Streptophyta</taxon>
        <taxon>Embryophyta</taxon>
        <taxon>Tracheophyta</taxon>
        <taxon>Spermatophyta</taxon>
        <taxon>Magnoliopsida</taxon>
        <taxon>eudicotyledons</taxon>
        <taxon>Gunneridae</taxon>
        <taxon>Pentapetalae</taxon>
        <taxon>rosids</taxon>
        <taxon>malvids</taxon>
        <taxon>Brassicales</taxon>
        <taxon>Brassicaceae</taxon>
        <taxon>Coluteocarpeae</taxon>
        <taxon>Microthlaspi</taxon>
    </lineage>
</organism>
<evidence type="ECO:0000313" key="2">
    <source>
        <dbReference type="EMBL" id="CAA7017915.1"/>
    </source>
</evidence>
<feature type="region of interest" description="Disordered" evidence="1">
    <location>
        <begin position="1"/>
        <end position="81"/>
    </location>
</feature>
<gene>
    <name evidence="2" type="ORF">MERR_LOCUS5150</name>
</gene>
<evidence type="ECO:0000313" key="3">
    <source>
        <dbReference type="Proteomes" id="UP000467841"/>
    </source>
</evidence>
<name>A0A6D2HPB6_9BRAS</name>
<comment type="caution">
    <text evidence="2">The sequence shown here is derived from an EMBL/GenBank/DDBJ whole genome shotgun (WGS) entry which is preliminary data.</text>
</comment>
<protein>
    <submittedName>
        <fullName evidence="2">Uncharacterized protein</fullName>
    </submittedName>
</protein>
<keyword evidence="3" id="KW-1185">Reference proteome</keyword>
<dbReference type="AlphaFoldDB" id="A0A6D2HPB6"/>
<evidence type="ECO:0000256" key="1">
    <source>
        <dbReference type="SAM" id="MobiDB-lite"/>
    </source>
</evidence>
<proteinExistence type="predicted"/>
<dbReference type="Proteomes" id="UP000467841">
    <property type="component" value="Unassembled WGS sequence"/>
</dbReference>
<reference evidence="2" key="1">
    <citation type="submission" date="2020-01" db="EMBL/GenBank/DDBJ databases">
        <authorList>
            <person name="Mishra B."/>
        </authorList>
    </citation>
    <scope>NUCLEOTIDE SEQUENCE [LARGE SCALE GENOMIC DNA]</scope>
</reference>
<feature type="compositionally biased region" description="Polar residues" evidence="1">
    <location>
        <begin position="60"/>
        <end position="70"/>
    </location>
</feature>